<name>A0A7L0BD21_9AVES</name>
<keyword evidence="11" id="KW-0256">Endoplasmic reticulum</keyword>
<evidence type="ECO:0000256" key="18">
    <source>
        <dbReference type="ARBA" id="ARBA00023233"/>
    </source>
</evidence>
<dbReference type="InterPro" id="IPR041267">
    <property type="entry name" value="NLRP_HD2"/>
</dbReference>
<keyword evidence="14" id="KW-0805">Transcription regulation</keyword>
<dbReference type="Gene3D" id="3.80.10.10">
    <property type="entry name" value="Ribonuclease Inhibitor"/>
    <property type="match status" value="1"/>
</dbReference>
<protein>
    <submittedName>
        <fullName evidence="21">NAL12 protein</fullName>
    </submittedName>
</protein>
<reference evidence="21 22" key="1">
    <citation type="submission" date="2019-09" db="EMBL/GenBank/DDBJ databases">
        <title>Bird 10,000 Genomes (B10K) Project - Family phase.</title>
        <authorList>
            <person name="Zhang G."/>
        </authorList>
    </citation>
    <scope>NUCLEOTIDE SEQUENCE [LARGE SCALE GENOMIC DNA]</scope>
    <source>
        <strain evidence="21">B10K-DU-001-47</strain>
        <tissue evidence="21">Muscle</tissue>
    </source>
</reference>
<proteinExistence type="predicted"/>
<gene>
    <name evidence="21" type="primary">Nlrp12</name>
    <name evidence="21" type="ORF">CICMAG_R14193</name>
</gene>
<dbReference type="Pfam" id="PF17776">
    <property type="entry name" value="NLRC4_HD2"/>
    <property type="match status" value="1"/>
</dbReference>
<accession>A0A7L0BD21</accession>
<evidence type="ECO:0000256" key="15">
    <source>
        <dbReference type="ARBA" id="ARBA00023034"/>
    </source>
</evidence>
<dbReference type="EMBL" id="VXAE01017858">
    <property type="protein sequence ID" value="NXJ43500.1"/>
    <property type="molecule type" value="Genomic_DNA"/>
</dbReference>
<dbReference type="InterPro" id="IPR004020">
    <property type="entry name" value="DAPIN"/>
</dbReference>
<dbReference type="GO" id="GO:0012505">
    <property type="term" value="C:endomembrane system"/>
    <property type="evidence" value="ECO:0007669"/>
    <property type="project" value="UniProtKB-SubCell"/>
</dbReference>
<dbReference type="SMART" id="SM00368">
    <property type="entry name" value="LRR_RI"/>
    <property type="match status" value="1"/>
</dbReference>
<keyword evidence="17" id="KW-0395">Inflammatory response</keyword>
<dbReference type="InterPro" id="IPR027417">
    <property type="entry name" value="P-loop_NTPase"/>
</dbReference>
<keyword evidence="18" id="KW-1271">Inflammasome</keyword>
<sequence length="758" mass="86493">MAGEMTSWDILLEAVEDLALDTFKEFKLKLSHIDYEGTHNLSRGLLEETNDSVRLADHMREHYGPDVAVEVAICVLEGINHRDAAAKLKQKKQQGEETGDYRQKYRDHVARDFCTFKEVNACLRENVTLSSTYMKLVMVTNPLGISEQEYEVLSLRERRAEVGMEDAHPALTVETLFQPDERGQMPQIIVLVGGAGIGKTVTARKIMLDWARGAIYAQFDYAFYINCREINLSQQADMLSLVDLISACCPYGKAPPEAILASPEKLLFIIDGFDELKFSLDQPENKLCSDCGERKPVEIILSSLFQKTLLSQSSLLITTRPTALQRLKWCLKEERYAKLMGFSDAEKEEYFYKFFRDEEKAIKAITFVKRNDTLFAMCLAPIMCWTICTALEQELNEGKDLVRTFRTTELYVWYLSSLFKRGSDDLKQDMKTFLSRLCCMAADGIWKKKILFHEKEIEVYGLNHPVLLSLFLNESVLRNRMKRVSVYSFLHPSFQKFFAALFYALENNEETEELGTPGKDIKKVLEKYSDYDANWILVVQFLFGLLNEETGEYLMERTACKISPRVKEDLLKWLQIGQGSTSCSGGVINNLNVFHCLFEIQEETFVSNALEHSTGIVLKDCTLSQYDQMVLSFCVKQWTGLEYFHLEWCIVALEDHENKFVPGPPDRSHQHAPQAEESSLQPVSLLCQALGNPRSKLKTVKLWWCQLTNTFCGDLATVLGTSQSLREVDLGANELGDHGLQLLCEGLKHPSCQLQTLR</sequence>
<evidence type="ECO:0000256" key="17">
    <source>
        <dbReference type="ARBA" id="ARBA00023198"/>
    </source>
</evidence>
<evidence type="ECO:0000256" key="2">
    <source>
        <dbReference type="ARBA" id="ARBA00004240"/>
    </source>
</evidence>
<dbReference type="InterPro" id="IPR032675">
    <property type="entry name" value="LRR_dom_sf"/>
</dbReference>
<evidence type="ECO:0000256" key="3">
    <source>
        <dbReference type="ARBA" id="ARBA00004555"/>
    </source>
</evidence>
<dbReference type="PROSITE" id="PS50824">
    <property type="entry name" value="DAPIN"/>
    <property type="match status" value="1"/>
</dbReference>
<dbReference type="Gene3D" id="1.10.533.10">
    <property type="entry name" value="Death Domain, Fas"/>
    <property type="match status" value="1"/>
</dbReference>
<dbReference type="InterPro" id="IPR011029">
    <property type="entry name" value="DEATH-like_dom_sf"/>
</dbReference>
<dbReference type="GO" id="GO:0005524">
    <property type="term" value="F:ATP binding"/>
    <property type="evidence" value="ECO:0007669"/>
    <property type="project" value="UniProtKB-KW"/>
</dbReference>
<evidence type="ECO:0000256" key="6">
    <source>
        <dbReference type="ARBA" id="ARBA00022525"/>
    </source>
</evidence>
<evidence type="ECO:0000256" key="11">
    <source>
        <dbReference type="ARBA" id="ARBA00022824"/>
    </source>
</evidence>
<keyword evidence="8" id="KW-0677">Repeat</keyword>
<comment type="caution">
    <text evidence="21">The sequence shown here is derived from an EMBL/GenBank/DDBJ whole genome shotgun (WGS) entry which is preliminary data.</text>
</comment>
<keyword evidence="7" id="KW-0597">Phosphoprotein</keyword>
<dbReference type="SUPFAM" id="SSF47986">
    <property type="entry name" value="DEATH domain"/>
    <property type="match status" value="1"/>
</dbReference>
<dbReference type="AlphaFoldDB" id="A0A7L0BD21"/>
<dbReference type="InterPro" id="IPR050637">
    <property type="entry name" value="NLRP_innate_immun_reg"/>
</dbReference>
<dbReference type="Pfam" id="PF02758">
    <property type="entry name" value="PYRIN"/>
    <property type="match status" value="1"/>
</dbReference>
<keyword evidence="6" id="KW-0964">Secreted</keyword>
<dbReference type="Gene3D" id="3.40.50.300">
    <property type="entry name" value="P-loop containing nucleotide triphosphate hydrolases"/>
    <property type="match status" value="1"/>
</dbReference>
<feature type="domain" description="Pyrin" evidence="19">
    <location>
        <begin position="1"/>
        <end position="94"/>
    </location>
</feature>
<keyword evidence="9" id="KW-0547">Nucleotide-binding</keyword>
<feature type="domain" description="NACHT" evidence="20">
    <location>
        <begin position="187"/>
        <end position="388"/>
    </location>
</feature>
<evidence type="ECO:0000256" key="7">
    <source>
        <dbReference type="ARBA" id="ARBA00022553"/>
    </source>
</evidence>
<dbReference type="SMART" id="SM01289">
    <property type="entry name" value="PYRIN"/>
    <property type="match status" value="1"/>
</dbReference>
<dbReference type="PANTHER" id="PTHR45690">
    <property type="entry name" value="NACHT, LRR AND PYD DOMAINS-CONTAINING PROTEIN 12"/>
    <property type="match status" value="1"/>
</dbReference>
<keyword evidence="12" id="KW-0067">ATP-binding</keyword>
<evidence type="ECO:0000259" key="19">
    <source>
        <dbReference type="PROSITE" id="PS50824"/>
    </source>
</evidence>
<dbReference type="GO" id="GO:0061702">
    <property type="term" value="C:canonical inflammasome complex"/>
    <property type="evidence" value="ECO:0007669"/>
    <property type="project" value="UniProtKB-SubCell"/>
</dbReference>
<evidence type="ECO:0000256" key="16">
    <source>
        <dbReference type="ARBA" id="ARBA00023163"/>
    </source>
</evidence>
<comment type="subcellular location">
    <subcellularLocation>
        <location evidence="2">Endoplasmic reticulum</location>
    </subcellularLocation>
    <subcellularLocation>
        <location evidence="3">Golgi apparatus</location>
    </subcellularLocation>
    <subcellularLocation>
        <location evidence="1">Inflammasome</location>
    </subcellularLocation>
    <subcellularLocation>
        <location evidence="4">Secreted</location>
    </subcellularLocation>
</comment>
<dbReference type="GO" id="GO:0045087">
    <property type="term" value="P:innate immune response"/>
    <property type="evidence" value="ECO:0007669"/>
    <property type="project" value="UniProtKB-KW"/>
</dbReference>
<evidence type="ECO:0000256" key="10">
    <source>
        <dbReference type="ARBA" id="ARBA00022801"/>
    </source>
</evidence>
<evidence type="ECO:0000259" key="20">
    <source>
        <dbReference type="PROSITE" id="PS50837"/>
    </source>
</evidence>
<dbReference type="InterPro" id="IPR041075">
    <property type="entry name" value="NOD1/2_WH"/>
</dbReference>
<dbReference type="InterPro" id="IPR007111">
    <property type="entry name" value="NACHT_NTPase"/>
</dbReference>
<keyword evidence="15" id="KW-0333">Golgi apparatus</keyword>
<dbReference type="PANTHER" id="PTHR45690:SF19">
    <property type="entry name" value="NACHT, LRR AND PYD DOMAINS-CONTAINING PROTEIN 3"/>
    <property type="match status" value="1"/>
</dbReference>
<dbReference type="CDD" id="cd08321">
    <property type="entry name" value="Pyrin_ASC-like"/>
    <property type="match status" value="1"/>
</dbReference>
<feature type="non-terminal residue" evidence="21">
    <location>
        <position position="758"/>
    </location>
</feature>
<keyword evidence="16" id="KW-0804">Transcription</keyword>
<dbReference type="Pfam" id="PF05729">
    <property type="entry name" value="NACHT"/>
    <property type="match status" value="1"/>
</dbReference>
<keyword evidence="5" id="KW-0963">Cytoplasm</keyword>
<evidence type="ECO:0000256" key="1">
    <source>
        <dbReference type="ARBA" id="ARBA00004110"/>
    </source>
</evidence>
<dbReference type="GO" id="GO:0005634">
    <property type="term" value="C:nucleus"/>
    <property type="evidence" value="ECO:0007669"/>
    <property type="project" value="UniProtKB-SubCell"/>
</dbReference>
<feature type="non-terminal residue" evidence="21">
    <location>
        <position position="1"/>
    </location>
</feature>
<keyword evidence="13" id="KW-0832">Ubl conjugation</keyword>
<keyword evidence="10" id="KW-0378">Hydrolase</keyword>
<dbReference type="Proteomes" id="UP000537039">
    <property type="component" value="Unassembled WGS sequence"/>
</dbReference>
<keyword evidence="22" id="KW-1185">Reference proteome</keyword>
<evidence type="ECO:0000313" key="22">
    <source>
        <dbReference type="Proteomes" id="UP000537039"/>
    </source>
</evidence>
<evidence type="ECO:0000256" key="5">
    <source>
        <dbReference type="ARBA" id="ARBA00022490"/>
    </source>
</evidence>
<evidence type="ECO:0000313" key="21">
    <source>
        <dbReference type="EMBL" id="NXJ43500.1"/>
    </source>
</evidence>
<evidence type="ECO:0000256" key="8">
    <source>
        <dbReference type="ARBA" id="ARBA00022737"/>
    </source>
</evidence>
<dbReference type="Pfam" id="PF17779">
    <property type="entry name" value="WHD_NOD2"/>
    <property type="match status" value="1"/>
</dbReference>
<evidence type="ECO:0000256" key="13">
    <source>
        <dbReference type="ARBA" id="ARBA00022843"/>
    </source>
</evidence>
<dbReference type="GO" id="GO:0006954">
    <property type="term" value="P:inflammatory response"/>
    <property type="evidence" value="ECO:0007669"/>
    <property type="project" value="UniProtKB-KW"/>
</dbReference>
<evidence type="ECO:0000256" key="12">
    <source>
        <dbReference type="ARBA" id="ARBA00022840"/>
    </source>
</evidence>
<evidence type="ECO:0000256" key="14">
    <source>
        <dbReference type="ARBA" id="ARBA00023015"/>
    </source>
</evidence>
<dbReference type="PROSITE" id="PS50837">
    <property type="entry name" value="NACHT"/>
    <property type="match status" value="1"/>
</dbReference>
<organism evidence="21 22">
    <name type="scientific">Ciconia maguari</name>
    <dbReference type="NCBI Taxonomy" id="52777"/>
    <lineage>
        <taxon>Eukaryota</taxon>
        <taxon>Metazoa</taxon>
        <taxon>Chordata</taxon>
        <taxon>Craniata</taxon>
        <taxon>Vertebrata</taxon>
        <taxon>Euteleostomi</taxon>
        <taxon>Archelosauria</taxon>
        <taxon>Archosauria</taxon>
        <taxon>Dinosauria</taxon>
        <taxon>Saurischia</taxon>
        <taxon>Theropoda</taxon>
        <taxon>Coelurosauria</taxon>
        <taxon>Aves</taxon>
        <taxon>Neognathae</taxon>
        <taxon>Neoaves</taxon>
        <taxon>Aequornithes</taxon>
        <taxon>Ciconiiformes</taxon>
        <taxon>Ciconiidae</taxon>
        <taxon>Ciconia</taxon>
    </lineage>
</organism>
<dbReference type="SUPFAM" id="SSF52047">
    <property type="entry name" value="RNI-like"/>
    <property type="match status" value="1"/>
</dbReference>
<evidence type="ECO:0000256" key="9">
    <source>
        <dbReference type="ARBA" id="ARBA00022741"/>
    </source>
</evidence>
<dbReference type="SUPFAM" id="SSF52540">
    <property type="entry name" value="P-loop containing nucleoside triphosphate hydrolases"/>
    <property type="match status" value="1"/>
</dbReference>
<evidence type="ECO:0000256" key="4">
    <source>
        <dbReference type="ARBA" id="ARBA00004613"/>
    </source>
</evidence>